<keyword evidence="3" id="KW-1185">Reference proteome</keyword>
<feature type="region of interest" description="Disordered" evidence="1">
    <location>
        <begin position="1"/>
        <end position="29"/>
    </location>
</feature>
<reference evidence="2" key="1">
    <citation type="submission" date="2023-02" db="EMBL/GenBank/DDBJ databases">
        <title>Mating type loci evolution in Malassezia.</title>
        <authorList>
            <person name="Coelho M.A."/>
        </authorList>
    </citation>
    <scope>NUCLEOTIDE SEQUENCE</scope>
    <source>
        <strain evidence="2">CBS 14136</strain>
    </source>
</reference>
<evidence type="ECO:0000313" key="3">
    <source>
        <dbReference type="Proteomes" id="UP001214628"/>
    </source>
</evidence>
<feature type="region of interest" description="Disordered" evidence="1">
    <location>
        <begin position="113"/>
        <end position="171"/>
    </location>
</feature>
<organism evidence="2 3">
    <name type="scientific">Malassezia psittaci</name>
    <dbReference type="NCBI Taxonomy" id="1821823"/>
    <lineage>
        <taxon>Eukaryota</taxon>
        <taxon>Fungi</taxon>
        <taxon>Dikarya</taxon>
        <taxon>Basidiomycota</taxon>
        <taxon>Ustilaginomycotina</taxon>
        <taxon>Malasseziomycetes</taxon>
        <taxon>Malasseziales</taxon>
        <taxon>Malasseziaceae</taxon>
        <taxon>Malassezia</taxon>
    </lineage>
</organism>
<sequence length="607" mass="65811">MPGAIKFEGDTSPLPMTHEPTSYLDTGLANSGDLVAEPQRLPAAPDTQARIASGQATSVVDVPRSTNEQEQEAASVASPSRTAIAPPEELIIVQPSIKRQHHHPHNLQIQLISRGRTNSNPNSDSGHDGTRSRSNSSTSVHSTGILKRANSTSSARSFHSDASGNSSSAASSRRAIPLYNLDFHQIRATHILDAGTDQNVAKFTRKGVEIDGFGLLQPQEKVYHSSKAPAPAIPLPLPLPTHSITASHTVAELSEQRNSLESLRTHDTHVAESSRGTLLNEDSVRTPHQKLFSRIRKFGKHLRANRNTDEKPEMSHAQSFHAMPRSAATPTLDLTQTNEAQDITPFLAVSPTAPTHAQGQSQAIAHLSPGAGIANGKITSAYVWHIKKLARNDESRQVSSKSDPHALLSQIWRQFNSFAREGHAIEIPPPHAILPYFEWVRDFNHSPASSRQPSPDASLPTTTLASNAETSTKPALSSMTEPRSSPTIPADTTSQPLTSTTRARTPSPRRHGTDSPVDNLEPQYTSWTFFLVLDEATRIPIGQLTPAPHHPLVVCKVSLPSPLPDLRHTALGFDQLGFSREELRDIVVVTSVHLVIRESIGSLQGSP</sequence>
<feature type="region of interest" description="Disordered" evidence="1">
    <location>
        <begin position="42"/>
        <end position="82"/>
    </location>
</feature>
<feature type="compositionally biased region" description="Low complexity" evidence="1">
    <location>
        <begin position="160"/>
        <end position="171"/>
    </location>
</feature>
<feature type="compositionally biased region" description="Low complexity" evidence="1">
    <location>
        <begin position="132"/>
        <end position="143"/>
    </location>
</feature>
<protein>
    <submittedName>
        <fullName evidence="2">Uncharacterized protein</fullName>
    </submittedName>
</protein>
<dbReference type="EMBL" id="CP118375">
    <property type="protein sequence ID" value="WFD42012.1"/>
    <property type="molecule type" value="Genomic_DNA"/>
</dbReference>
<dbReference type="Proteomes" id="UP001214628">
    <property type="component" value="Chromosome 1"/>
</dbReference>
<evidence type="ECO:0000313" key="2">
    <source>
        <dbReference type="EMBL" id="WFD42012.1"/>
    </source>
</evidence>
<feature type="compositionally biased region" description="Polar residues" evidence="1">
    <location>
        <begin position="54"/>
        <end position="68"/>
    </location>
</feature>
<feature type="region of interest" description="Disordered" evidence="1">
    <location>
        <begin position="445"/>
        <end position="519"/>
    </location>
</feature>
<accession>A0AAF0JCI8</accession>
<gene>
    <name evidence="2" type="ORF">MPSI1_000649</name>
</gene>
<feature type="compositionally biased region" description="Polar residues" evidence="1">
    <location>
        <begin position="113"/>
        <end position="124"/>
    </location>
</feature>
<feature type="compositionally biased region" description="Polar residues" evidence="1">
    <location>
        <begin position="446"/>
        <end position="497"/>
    </location>
</feature>
<dbReference type="AlphaFoldDB" id="A0AAF0JCI8"/>
<evidence type="ECO:0000256" key="1">
    <source>
        <dbReference type="SAM" id="MobiDB-lite"/>
    </source>
</evidence>
<name>A0AAF0JCI8_9BASI</name>
<proteinExistence type="predicted"/>